<gene>
    <name evidence="2" type="ORF">HPLM_LOCUS6079</name>
</gene>
<proteinExistence type="predicted"/>
<name>A0A0N4W7H8_HAEPC</name>
<feature type="region of interest" description="Disordered" evidence="1">
    <location>
        <begin position="1"/>
        <end position="26"/>
    </location>
</feature>
<dbReference type="EMBL" id="UZAF01016434">
    <property type="protein sequence ID" value="VDO27918.1"/>
    <property type="molecule type" value="Genomic_DNA"/>
</dbReference>
<dbReference type="Proteomes" id="UP000268014">
    <property type="component" value="Unassembled WGS sequence"/>
</dbReference>
<reference evidence="2 3" key="2">
    <citation type="submission" date="2018-11" db="EMBL/GenBank/DDBJ databases">
        <authorList>
            <consortium name="Pathogen Informatics"/>
        </authorList>
    </citation>
    <scope>NUCLEOTIDE SEQUENCE [LARGE SCALE GENOMIC DNA]</scope>
    <source>
        <strain evidence="2 3">MHpl1</strain>
    </source>
</reference>
<protein>
    <submittedName>
        <fullName evidence="4">CCHC-type domain-containing protein</fullName>
    </submittedName>
</protein>
<keyword evidence="3" id="KW-1185">Reference proteome</keyword>
<dbReference type="OMA" id="HVFATEC"/>
<dbReference type="WBParaSite" id="HPLM_0000608701-mRNA-1">
    <property type="protein sequence ID" value="HPLM_0000608701-mRNA-1"/>
    <property type="gene ID" value="HPLM_0000608701"/>
</dbReference>
<evidence type="ECO:0000313" key="4">
    <source>
        <dbReference type="WBParaSite" id="HPLM_0000608701-mRNA-1"/>
    </source>
</evidence>
<evidence type="ECO:0000313" key="2">
    <source>
        <dbReference type="EMBL" id="VDO27918.1"/>
    </source>
</evidence>
<organism evidence="4">
    <name type="scientific">Haemonchus placei</name>
    <name type="common">Barber's pole worm</name>
    <dbReference type="NCBI Taxonomy" id="6290"/>
    <lineage>
        <taxon>Eukaryota</taxon>
        <taxon>Metazoa</taxon>
        <taxon>Ecdysozoa</taxon>
        <taxon>Nematoda</taxon>
        <taxon>Chromadorea</taxon>
        <taxon>Rhabditida</taxon>
        <taxon>Rhabditina</taxon>
        <taxon>Rhabditomorpha</taxon>
        <taxon>Strongyloidea</taxon>
        <taxon>Trichostrongylidae</taxon>
        <taxon>Haemonchus</taxon>
    </lineage>
</organism>
<evidence type="ECO:0000256" key="1">
    <source>
        <dbReference type="SAM" id="MobiDB-lite"/>
    </source>
</evidence>
<evidence type="ECO:0000313" key="3">
    <source>
        <dbReference type="Proteomes" id="UP000268014"/>
    </source>
</evidence>
<dbReference type="AlphaFoldDB" id="A0A0N4W7H8"/>
<reference evidence="4" key="1">
    <citation type="submission" date="2017-02" db="UniProtKB">
        <authorList>
            <consortium name="WormBaseParasite"/>
        </authorList>
    </citation>
    <scope>IDENTIFICATION</scope>
</reference>
<sequence length="147" mass="16443">MADEDMEHSENSSQSGEEQPAVNACNEESLTNSIELIKKTVAKLTSELELLRQDAYEKEAIAKKAKDNIIFVENQLQSSLTFTPPVATVQPSLQTNRGQPSEQQGTPLMRRGRCKFLCGSNTHVFATECDVYVTVSARRNRMHELNI</sequence>
<accession>A0A0N4W7H8</accession>